<dbReference type="Proteomes" id="UP000274850">
    <property type="component" value="Segment"/>
</dbReference>
<reference evidence="1" key="1">
    <citation type="submission" date="2017-08" db="EMBL/GenBank/DDBJ databases">
        <authorList>
            <person name="de Groot N.N."/>
        </authorList>
    </citation>
    <scope>NUCLEOTIDE SEQUENCE</scope>
</reference>
<name>A0A285PWB5_9VIRU</name>
<gene>
    <name evidence="1" type="ORF">BQ9231_00060</name>
</gene>
<evidence type="ECO:0000313" key="1">
    <source>
        <dbReference type="EMBL" id="SOB73943.1"/>
    </source>
</evidence>
<evidence type="ECO:0000313" key="2">
    <source>
        <dbReference type="Proteomes" id="UP000274850"/>
    </source>
</evidence>
<proteinExistence type="predicted"/>
<organism evidence="1">
    <name type="scientific">Cedratvirus lausannensis</name>
    <dbReference type="NCBI Taxonomy" id="2023205"/>
    <lineage>
        <taxon>Viruses</taxon>
        <taxon>Pithoviruses</taxon>
        <taxon>Orthocedratvirinae</taxon>
        <taxon>Alphacedratvirus</taxon>
        <taxon>Alphacedratvirus francolausannense</taxon>
    </lineage>
</organism>
<keyword evidence="2" id="KW-1185">Reference proteome</keyword>
<protein>
    <submittedName>
        <fullName evidence="1">Uncharacterized protein</fullName>
    </submittedName>
</protein>
<dbReference type="EMBL" id="LT907979">
    <property type="protein sequence ID" value="SOB73943.1"/>
    <property type="molecule type" value="Genomic_DNA"/>
</dbReference>
<sequence>MSFPRLEEIPVTTMVVIVSFEPLIDIDLFFPLLTMTRFKTILKNSKKVALPLLKSGSLISARYKGVVLGDVQFVHPRFFKNSITVDMSTTNKNVNVKISKGKLHMCGIKNISMVHEATNLIFEHVARAEKLLSKMEEKHLDSALEYVNNGNEDESCLEGLDKDIMEKLIYYATKCTEIKQFTDMIDNFRKSLRENKPLASPAEGIYLLNNEKDKVARDMQLIGIRKAMANYNFSLGFKVNRGELAKRIDGVSDFTARYNNTIDYSVTVEHPHSETMKRKKDSPHVTFTVYRSGILTISGPHHEIIDPIYEKFIKIIESIRPHIELAY</sequence>
<accession>A0A285PWB5</accession>